<feature type="transmembrane region" description="Helical" evidence="1">
    <location>
        <begin position="162"/>
        <end position="181"/>
    </location>
</feature>
<gene>
    <name evidence="2" type="ORF">E6K73_01195</name>
</gene>
<proteinExistence type="predicted"/>
<feature type="transmembrane region" description="Helical" evidence="1">
    <location>
        <begin position="193"/>
        <end position="212"/>
    </location>
</feature>
<dbReference type="EMBL" id="VBOT01000015">
    <property type="protein sequence ID" value="TMQ53546.1"/>
    <property type="molecule type" value="Genomic_DNA"/>
</dbReference>
<dbReference type="AlphaFoldDB" id="A0A538SQ91"/>
<organism evidence="2 3">
    <name type="scientific">Eiseniibacteriota bacterium</name>
    <dbReference type="NCBI Taxonomy" id="2212470"/>
    <lineage>
        <taxon>Bacteria</taxon>
        <taxon>Candidatus Eiseniibacteriota</taxon>
    </lineage>
</organism>
<dbReference type="Proteomes" id="UP000320184">
    <property type="component" value="Unassembled WGS sequence"/>
</dbReference>
<keyword evidence="1" id="KW-0472">Membrane</keyword>
<accession>A0A538SQ91</accession>
<feature type="transmembrane region" description="Helical" evidence="1">
    <location>
        <begin position="122"/>
        <end position="142"/>
    </location>
</feature>
<evidence type="ECO:0000313" key="3">
    <source>
        <dbReference type="Proteomes" id="UP000320184"/>
    </source>
</evidence>
<keyword evidence="1" id="KW-0812">Transmembrane</keyword>
<comment type="caution">
    <text evidence="2">The sequence shown here is derived from an EMBL/GenBank/DDBJ whole genome shotgun (WGS) entry which is preliminary data.</text>
</comment>
<feature type="transmembrane region" description="Helical" evidence="1">
    <location>
        <begin position="94"/>
        <end position="110"/>
    </location>
</feature>
<name>A0A538SQ91_UNCEI</name>
<keyword evidence="1" id="KW-1133">Transmembrane helix</keyword>
<feature type="transmembrane region" description="Helical" evidence="1">
    <location>
        <begin position="38"/>
        <end position="61"/>
    </location>
</feature>
<evidence type="ECO:0000256" key="1">
    <source>
        <dbReference type="SAM" id="Phobius"/>
    </source>
</evidence>
<protein>
    <submittedName>
        <fullName evidence="2">Uncharacterized protein</fullName>
    </submittedName>
</protein>
<feature type="transmembrane region" description="Helical" evidence="1">
    <location>
        <begin position="6"/>
        <end position="26"/>
    </location>
</feature>
<sequence>MSLHLSHDFGIWIGAVLTLFIFSFLYKDNPFYKIAEHLFVGVSAGYYIILYWWTVIVPNLIEPLWKQLAHRDLWTGQPLLQARPGLFAAELGDYRGWLVIPGILGLLLFSRLFGKIGWLSRWSLAMIIGVYAGIKTTGFAQGDFVAQLQASLQPLWKAGDPAFTINSVIFTVGLISSLLFFFFSREHKGTLGVFSRLGVFFLMAGFGAGYGYTVMSRISLLIGRFQFLLDNWLGLR</sequence>
<reference evidence="2 3" key="1">
    <citation type="journal article" date="2019" name="Nat. Microbiol.">
        <title>Mediterranean grassland soil C-N compound turnover is dependent on rainfall and depth, and is mediated by genomically divergent microorganisms.</title>
        <authorList>
            <person name="Diamond S."/>
            <person name="Andeer P.F."/>
            <person name="Li Z."/>
            <person name="Crits-Christoph A."/>
            <person name="Burstein D."/>
            <person name="Anantharaman K."/>
            <person name="Lane K.R."/>
            <person name="Thomas B.C."/>
            <person name="Pan C."/>
            <person name="Northen T.R."/>
            <person name="Banfield J.F."/>
        </authorList>
    </citation>
    <scope>NUCLEOTIDE SEQUENCE [LARGE SCALE GENOMIC DNA]</scope>
    <source>
        <strain evidence="2">WS_3</strain>
    </source>
</reference>
<evidence type="ECO:0000313" key="2">
    <source>
        <dbReference type="EMBL" id="TMQ53546.1"/>
    </source>
</evidence>